<sequence>MTDTHSVTSISTRNEPLQAFKLLLIGNSSVGKSSLLLRFTENDFLPEEDANATIGVDFKVKYIQIKDKRYKLSICHSFTLAYDRDTAGQERFRSLVSSYYRGAQGVILVYDVTNRETFDKLRVWFQELDTYSTDDAVKIVVGNKTDVNHQRAVSIEEAKELAELHNAMFVECSAKTSTGVNHLFYELAQKIIDTPSLHKPIPKATPAFFDTHTGSVKVTEDNAFSRYCSC</sequence>
<dbReference type="EMBL" id="SPRC01000002">
    <property type="protein sequence ID" value="TIB82410.1"/>
    <property type="molecule type" value="Genomic_DNA"/>
</dbReference>
<dbReference type="SMART" id="SM00176">
    <property type="entry name" value="RAN"/>
    <property type="match status" value="1"/>
</dbReference>
<dbReference type="PROSITE" id="PS51417">
    <property type="entry name" value="ARF"/>
    <property type="match status" value="1"/>
</dbReference>
<gene>
    <name evidence="6" type="ORF">E3Q02_00547</name>
    <name evidence="5" type="ORF">E3Q17_00982</name>
    <name evidence="4" type="ORF">E3Q22_00216</name>
</gene>
<dbReference type="NCBIfam" id="TIGR00231">
    <property type="entry name" value="small_GTP"/>
    <property type="match status" value="1"/>
</dbReference>
<protein>
    <recommendedName>
        <fullName evidence="10">Ras-domain-containing protein</fullName>
    </recommendedName>
</protein>
<reference evidence="7 8" key="1">
    <citation type="submission" date="2019-03" db="EMBL/GenBank/DDBJ databases">
        <title>Sequencing 25 genomes of Wallemia mellicola.</title>
        <authorList>
            <person name="Gostincar C."/>
        </authorList>
    </citation>
    <scope>NUCLEOTIDE SEQUENCE [LARGE SCALE GENOMIC DNA]</scope>
    <source>
        <strain evidence="5 7">EXF-1262</strain>
        <strain evidence="6 8">EXF-1274</strain>
        <strain evidence="4 9">EXF-6152</strain>
    </source>
</reference>
<dbReference type="PROSITE" id="PS51420">
    <property type="entry name" value="RHO"/>
    <property type="match status" value="1"/>
</dbReference>
<dbReference type="SMART" id="SM00175">
    <property type="entry name" value="RAB"/>
    <property type="match status" value="1"/>
</dbReference>
<proteinExistence type="predicted"/>
<organism evidence="4 9">
    <name type="scientific">Wallemia mellicola</name>
    <dbReference type="NCBI Taxonomy" id="1708541"/>
    <lineage>
        <taxon>Eukaryota</taxon>
        <taxon>Fungi</taxon>
        <taxon>Dikarya</taxon>
        <taxon>Basidiomycota</taxon>
        <taxon>Wallemiomycotina</taxon>
        <taxon>Wallemiomycetes</taxon>
        <taxon>Wallemiales</taxon>
        <taxon>Wallemiaceae</taxon>
        <taxon>Wallemia</taxon>
    </lineage>
</organism>
<evidence type="ECO:0000313" key="5">
    <source>
        <dbReference type="EMBL" id="TIC03281.1"/>
    </source>
</evidence>
<dbReference type="SUPFAM" id="SSF52540">
    <property type="entry name" value="P-loop containing nucleoside triphosphate hydrolases"/>
    <property type="match status" value="1"/>
</dbReference>
<dbReference type="SMART" id="SM00174">
    <property type="entry name" value="RHO"/>
    <property type="match status" value="1"/>
</dbReference>
<dbReference type="InterPro" id="IPR050227">
    <property type="entry name" value="Rab"/>
</dbReference>
<dbReference type="Proteomes" id="UP000309601">
    <property type="component" value="Unassembled WGS sequence"/>
</dbReference>
<dbReference type="Pfam" id="PF00071">
    <property type="entry name" value="Ras"/>
    <property type="match status" value="1"/>
</dbReference>
<evidence type="ECO:0008006" key="10">
    <source>
        <dbReference type="Google" id="ProtNLM"/>
    </source>
</evidence>
<comment type="caution">
    <text evidence="4">The sequence shown here is derived from an EMBL/GenBank/DDBJ whole genome shotgun (WGS) entry which is preliminary data.</text>
</comment>
<dbReference type="InterPro" id="IPR027417">
    <property type="entry name" value="P-loop_NTPase"/>
</dbReference>
<dbReference type="PRINTS" id="PR00449">
    <property type="entry name" value="RASTRNSFRMNG"/>
</dbReference>
<dbReference type="GO" id="GO:0005525">
    <property type="term" value="F:GTP binding"/>
    <property type="evidence" value="ECO:0007669"/>
    <property type="project" value="UniProtKB-KW"/>
</dbReference>
<evidence type="ECO:0000313" key="6">
    <source>
        <dbReference type="EMBL" id="TIC70517.1"/>
    </source>
</evidence>
<dbReference type="Gene3D" id="3.40.50.300">
    <property type="entry name" value="P-loop containing nucleotide triphosphate hydrolases"/>
    <property type="match status" value="1"/>
</dbReference>
<name>A0A4T0M6C6_9BASI</name>
<dbReference type="InterPro" id="IPR005225">
    <property type="entry name" value="Small_GTP-bd"/>
</dbReference>
<dbReference type="EMBL" id="SPRW01000003">
    <property type="protein sequence ID" value="TIC70517.1"/>
    <property type="molecule type" value="Genomic_DNA"/>
</dbReference>
<dbReference type="EMBL" id="SPRH01000007">
    <property type="protein sequence ID" value="TIC03281.1"/>
    <property type="molecule type" value="Genomic_DNA"/>
</dbReference>
<keyword evidence="3" id="KW-0449">Lipoprotein</keyword>
<dbReference type="AlphaFoldDB" id="A0A4T0M6C6"/>
<dbReference type="PANTHER" id="PTHR47977">
    <property type="entry name" value="RAS-RELATED PROTEIN RAB"/>
    <property type="match status" value="1"/>
</dbReference>
<accession>A0A4T0M6C6</accession>
<keyword evidence="1" id="KW-0547">Nucleotide-binding</keyword>
<evidence type="ECO:0000256" key="3">
    <source>
        <dbReference type="ARBA" id="ARBA00023288"/>
    </source>
</evidence>
<dbReference type="GO" id="GO:0003924">
    <property type="term" value="F:GTPase activity"/>
    <property type="evidence" value="ECO:0007669"/>
    <property type="project" value="InterPro"/>
</dbReference>
<evidence type="ECO:0000256" key="2">
    <source>
        <dbReference type="ARBA" id="ARBA00023134"/>
    </source>
</evidence>
<dbReference type="Proteomes" id="UP000307169">
    <property type="component" value="Unassembled WGS sequence"/>
</dbReference>
<evidence type="ECO:0000313" key="4">
    <source>
        <dbReference type="EMBL" id="TIB82410.1"/>
    </source>
</evidence>
<dbReference type="Proteomes" id="UP000310685">
    <property type="component" value="Unassembled WGS sequence"/>
</dbReference>
<dbReference type="SMART" id="SM00173">
    <property type="entry name" value="RAS"/>
    <property type="match status" value="1"/>
</dbReference>
<evidence type="ECO:0000313" key="8">
    <source>
        <dbReference type="Proteomes" id="UP000309601"/>
    </source>
</evidence>
<evidence type="ECO:0000256" key="1">
    <source>
        <dbReference type="ARBA" id="ARBA00022741"/>
    </source>
</evidence>
<dbReference type="FunFam" id="3.40.50.300:FF:001129">
    <property type="entry name" value="ras-related protein Rab-44 isoform X2"/>
    <property type="match status" value="1"/>
</dbReference>
<dbReference type="PROSITE" id="PS51419">
    <property type="entry name" value="RAB"/>
    <property type="match status" value="1"/>
</dbReference>
<dbReference type="InterPro" id="IPR001806">
    <property type="entry name" value="Small_GTPase"/>
</dbReference>
<keyword evidence="2" id="KW-0342">GTP-binding</keyword>
<evidence type="ECO:0000313" key="9">
    <source>
        <dbReference type="Proteomes" id="UP000310685"/>
    </source>
</evidence>
<evidence type="ECO:0000313" key="7">
    <source>
        <dbReference type="Proteomes" id="UP000307169"/>
    </source>
</evidence>
<dbReference type="PROSITE" id="PS51421">
    <property type="entry name" value="RAS"/>
    <property type="match status" value="1"/>
</dbReference>